<gene>
    <name evidence="2" type="ORF">KDK92_05935</name>
</gene>
<organism evidence="2 3">
    <name type="scientific">Oceanirhabdus seepicola</name>
    <dbReference type="NCBI Taxonomy" id="2828781"/>
    <lineage>
        <taxon>Bacteria</taxon>
        <taxon>Bacillati</taxon>
        <taxon>Bacillota</taxon>
        <taxon>Clostridia</taxon>
        <taxon>Eubacteriales</taxon>
        <taxon>Clostridiaceae</taxon>
        <taxon>Oceanirhabdus</taxon>
    </lineage>
</organism>
<dbReference type="InterPro" id="IPR000477">
    <property type="entry name" value="RT_dom"/>
</dbReference>
<sequence>MVSPILANIYLHYSLDLWFEKVVKKSIKGKAYICRVADDFVCAFRYKEDAERFYKVIGKRLGKFGLSLAEEKTKIIKFSKYDDVRSKSFTWEEFNRATKRYGLIRLKITEKNYKQIKLKVCFD</sequence>
<evidence type="ECO:0000313" key="2">
    <source>
        <dbReference type="EMBL" id="MCM1989275.1"/>
    </source>
</evidence>
<dbReference type="SUPFAM" id="SSF56672">
    <property type="entry name" value="DNA/RNA polymerases"/>
    <property type="match status" value="1"/>
</dbReference>
<dbReference type="EMBL" id="JAGSOJ010000001">
    <property type="protein sequence ID" value="MCM1989275.1"/>
    <property type="molecule type" value="Genomic_DNA"/>
</dbReference>
<dbReference type="Proteomes" id="UP001056429">
    <property type="component" value="Unassembled WGS sequence"/>
</dbReference>
<reference evidence="2" key="2">
    <citation type="submission" date="2021-04" db="EMBL/GenBank/DDBJ databases">
        <authorList>
            <person name="Dong X."/>
        </authorList>
    </citation>
    <scope>NUCLEOTIDE SEQUENCE</scope>
    <source>
        <strain evidence="2">ZWT</strain>
    </source>
</reference>
<proteinExistence type="predicted"/>
<accession>A0A9J6NYD0</accession>
<evidence type="ECO:0000259" key="1">
    <source>
        <dbReference type="PROSITE" id="PS50878"/>
    </source>
</evidence>
<dbReference type="AlphaFoldDB" id="A0A9J6NYD0"/>
<feature type="domain" description="Reverse transcriptase" evidence="1">
    <location>
        <begin position="1"/>
        <end position="96"/>
    </location>
</feature>
<protein>
    <recommendedName>
        <fullName evidence="1">Reverse transcriptase domain-containing protein</fullName>
    </recommendedName>
</protein>
<reference evidence="2" key="1">
    <citation type="journal article" date="2021" name="mSystems">
        <title>Bacteria and Archaea Synergistically Convert Glycine Betaine to Biogenic Methane in the Formosa Cold Seep of the South China Sea.</title>
        <authorList>
            <person name="Li L."/>
            <person name="Zhang W."/>
            <person name="Zhang S."/>
            <person name="Song L."/>
            <person name="Sun Q."/>
            <person name="Zhang H."/>
            <person name="Xiang H."/>
            <person name="Dong X."/>
        </authorList>
    </citation>
    <scope>NUCLEOTIDE SEQUENCE</scope>
    <source>
        <strain evidence="2">ZWT</strain>
    </source>
</reference>
<keyword evidence="3" id="KW-1185">Reference proteome</keyword>
<dbReference type="Pfam" id="PF00078">
    <property type="entry name" value="RVT_1"/>
    <property type="match status" value="1"/>
</dbReference>
<name>A0A9J6NYD0_9CLOT</name>
<comment type="caution">
    <text evidence="2">The sequence shown here is derived from an EMBL/GenBank/DDBJ whole genome shotgun (WGS) entry which is preliminary data.</text>
</comment>
<evidence type="ECO:0000313" key="3">
    <source>
        <dbReference type="Proteomes" id="UP001056429"/>
    </source>
</evidence>
<dbReference type="PROSITE" id="PS50878">
    <property type="entry name" value="RT_POL"/>
    <property type="match status" value="1"/>
</dbReference>
<dbReference type="InterPro" id="IPR043502">
    <property type="entry name" value="DNA/RNA_pol_sf"/>
</dbReference>